<evidence type="ECO:0000313" key="4">
    <source>
        <dbReference type="Proteomes" id="UP000051681"/>
    </source>
</evidence>
<dbReference type="STRING" id="340021.TM5383_01486"/>
<dbReference type="AlphaFoldDB" id="A0A0P1H2B7"/>
<accession>A0A0P1H2B7</accession>
<reference evidence="3 4" key="1">
    <citation type="submission" date="2015-09" db="EMBL/GenBank/DDBJ databases">
        <authorList>
            <consortium name="Swine Surveillance"/>
        </authorList>
    </citation>
    <scope>NUCLEOTIDE SEQUENCE [LARGE SCALE GENOMIC DNA]</scope>
    <source>
        <strain evidence="3 4">CECT 8383</strain>
    </source>
</reference>
<dbReference type="PRINTS" id="PR00081">
    <property type="entry name" value="GDHRDH"/>
</dbReference>
<evidence type="ECO:0000313" key="3">
    <source>
        <dbReference type="EMBL" id="CUH84279.1"/>
    </source>
</evidence>
<keyword evidence="2 3" id="KW-0560">Oxidoreductase</keyword>
<name>A0A0P1H2B7_9RHOB</name>
<dbReference type="EMBL" id="CYSF01000006">
    <property type="protein sequence ID" value="CUH84279.1"/>
    <property type="molecule type" value="Genomic_DNA"/>
</dbReference>
<dbReference type="Gene3D" id="3.40.50.720">
    <property type="entry name" value="NAD(P)-binding Rossmann-like Domain"/>
    <property type="match status" value="1"/>
</dbReference>
<dbReference type="RefSeq" id="WP_058318350.1">
    <property type="nucleotide sequence ID" value="NZ_CYSF01000006.1"/>
</dbReference>
<dbReference type="SUPFAM" id="SSF51735">
    <property type="entry name" value="NAD(P)-binding Rossmann-fold domains"/>
    <property type="match status" value="1"/>
</dbReference>
<dbReference type="PANTHER" id="PTHR43669:SF3">
    <property type="entry name" value="ALCOHOL DEHYDROGENASE, PUTATIVE (AFU_ORTHOLOGUE AFUA_3G03445)-RELATED"/>
    <property type="match status" value="1"/>
</dbReference>
<dbReference type="Pfam" id="PF00106">
    <property type="entry name" value="adh_short"/>
    <property type="match status" value="1"/>
</dbReference>
<dbReference type="InterPro" id="IPR002347">
    <property type="entry name" value="SDR_fam"/>
</dbReference>
<sequence length="263" mass="27249">MDFKGQIAVVTGAGAGIGAALARELAARGAEVVVTDLNDDTARAVAAEIGGHGRTLDVADGAAIKALIEEVEADIGPIALFCSNAGIATGFDLSFDNAGGASDAVWDKAWQVNVMSHVHAARALVPLMKARGGGTFLNTASAAGLLTQLGSATYSTTKHAAVGFAENLAITHRDDGIRVSVLCPQGVDTDMIAGMNMGPLSKDGVLSPDYVAKVTCDGLAKDQFMILPHEQVLGYMQNKAQDYERWLGGMASLQRHVRAANAE</sequence>
<keyword evidence="4" id="KW-1185">Reference proteome</keyword>
<dbReference type="InterPro" id="IPR020904">
    <property type="entry name" value="Sc_DH/Rdtase_CS"/>
</dbReference>
<evidence type="ECO:0000256" key="2">
    <source>
        <dbReference type="ARBA" id="ARBA00023002"/>
    </source>
</evidence>
<dbReference type="GO" id="GO:0016491">
    <property type="term" value="F:oxidoreductase activity"/>
    <property type="evidence" value="ECO:0007669"/>
    <property type="project" value="UniProtKB-KW"/>
</dbReference>
<dbReference type="PANTHER" id="PTHR43669">
    <property type="entry name" value="5-KETO-D-GLUCONATE 5-REDUCTASE"/>
    <property type="match status" value="1"/>
</dbReference>
<evidence type="ECO:0000256" key="1">
    <source>
        <dbReference type="ARBA" id="ARBA00006484"/>
    </source>
</evidence>
<dbReference type="OrthoDB" id="210852at2"/>
<dbReference type="PROSITE" id="PS00061">
    <property type="entry name" value="ADH_SHORT"/>
    <property type="match status" value="1"/>
</dbReference>
<proteinExistence type="inferred from homology"/>
<comment type="similarity">
    <text evidence="1">Belongs to the short-chain dehydrogenases/reductases (SDR) family.</text>
</comment>
<dbReference type="Proteomes" id="UP000051681">
    <property type="component" value="Unassembled WGS sequence"/>
</dbReference>
<protein>
    <submittedName>
        <fullName evidence="3">1-deoxy-11-beta-hydroxypentalenate dehydrogenase</fullName>
        <ecNumber evidence="3">1.1.1.340</ecNumber>
    </submittedName>
</protein>
<organism evidence="3 4">
    <name type="scientific">Thalassovita mediterranea</name>
    <dbReference type="NCBI Taxonomy" id="340021"/>
    <lineage>
        <taxon>Bacteria</taxon>
        <taxon>Pseudomonadati</taxon>
        <taxon>Pseudomonadota</taxon>
        <taxon>Alphaproteobacteria</taxon>
        <taxon>Rhodobacterales</taxon>
        <taxon>Roseobacteraceae</taxon>
        <taxon>Thalassovita</taxon>
    </lineage>
</organism>
<dbReference type="InterPro" id="IPR036291">
    <property type="entry name" value="NAD(P)-bd_dom_sf"/>
</dbReference>
<dbReference type="CDD" id="cd05233">
    <property type="entry name" value="SDR_c"/>
    <property type="match status" value="1"/>
</dbReference>
<gene>
    <name evidence="3" type="primary">ptlF</name>
    <name evidence="3" type="ORF">TM5383_01486</name>
</gene>
<dbReference type="EC" id="1.1.1.340" evidence="3"/>